<dbReference type="Pfam" id="PF01569">
    <property type="entry name" value="PAP2"/>
    <property type="match status" value="1"/>
</dbReference>
<protein>
    <submittedName>
        <fullName evidence="3">Phosphatase PAP2 family protein</fullName>
    </submittedName>
</protein>
<feature type="transmembrane region" description="Helical" evidence="1">
    <location>
        <begin position="32"/>
        <end position="54"/>
    </location>
</feature>
<dbReference type="OrthoDB" id="9789113at2"/>
<keyword evidence="1" id="KW-0812">Transmembrane</keyword>
<sequence>MIKAVPDLFVQDQELVKKGRLIIAMNTKLNVLLTRSFLVCLLLAVCFGTVALLVSRRQIAWFDETIISFVQGAESPGLTAAAGLLSEIGSSAVVPFITIAAALYLYFVLKHRAEVILLIAAIGGSAILNTILKKIFQRDRPAIHIIMEETGFSFPSGHSMAVVGLYGILVYLLWKHISSAAGRAVLVTLATAMIVAMGLARIYLGVHYPSDVLGGYLASGFWLGVCIWTYRSYRSRRQSAVR</sequence>
<dbReference type="SMART" id="SM00014">
    <property type="entry name" value="acidPPc"/>
    <property type="match status" value="1"/>
</dbReference>
<keyword evidence="1" id="KW-0472">Membrane</keyword>
<name>A0A410X464_9BACL</name>
<dbReference type="CDD" id="cd03392">
    <property type="entry name" value="PAP2_like_2"/>
    <property type="match status" value="1"/>
</dbReference>
<accession>A0A410X464</accession>
<feature type="domain" description="Phosphatidic acid phosphatase type 2/haloperoxidase" evidence="2">
    <location>
        <begin position="115"/>
        <end position="227"/>
    </location>
</feature>
<dbReference type="PANTHER" id="PTHR14969:SF13">
    <property type="entry name" value="AT30094P"/>
    <property type="match status" value="1"/>
</dbReference>
<reference evidence="3 4" key="1">
    <citation type="submission" date="2018-01" db="EMBL/GenBank/DDBJ databases">
        <title>The whole genome sequencing and assembly of Paenibacillus chitinolyticus KCCM 41400 strain.</title>
        <authorList>
            <person name="Kim J.-Y."/>
            <person name="Park M.-K."/>
            <person name="Lee Y.-J."/>
            <person name="Yi H."/>
            <person name="Bahn Y.-S."/>
            <person name="Kim J.F."/>
            <person name="Lee D.-W."/>
        </authorList>
    </citation>
    <scope>NUCLEOTIDE SEQUENCE [LARGE SCALE GENOMIC DNA]</scope>
    <source>
        <strain evidence="3 4">KCCM 41400</strain>
    </source>
</reference>
<dbReference type="Gene3D" id="1.20.144.10">
    <property type="entry name" value="Phosphatidic acid phosphatase type 2/haloperoxidase"/>
    <property type="match status" value="2"/>
</dbReference>
<dbReference type="PANTHER" id="PTHR14969">
    <property type="entry name" value="SPHINGOSINE-1-PHOSPHATE PHOSPHOHYDROLASE"/>
    <property type="match status" value="1"/>
</dbReference>
<dbReference type="AlphaFoldDB" id="A0A410X464"/>
<evidence type="ECO:0000259" key="2">
    <source>
        <dbReference type="SMART" id="SM00014"/>
    </source>
</evidence>
<feature type="transmembrane region" description="Helical" evidence="1">
    <location>
        <begin position="88"/>
        <end position="108"/>
    </location>
</feature>
<dbReference type="InterPro" id="IPR000326">
    <property type="entry name" value="PAP2/HPO"/>
</dbReference>
<dbReference type="KEGG" id="pchi:PC41400_28430"/>
<feature type="transmembrane region" description="Helical" evidence="1">
    <location>
        <begin position="186"/>
        <end position="206"/>
    </location>
</feature>
<proteinExistence type="predicted"/>
<dbReference type="Proteomes" id="UP000288943">
    <property type="component" value="Chromosome"/>
</dbReference>
<gene>
    <name evidence="3" type="ORF">PC41400_28430</name>
</gene>
<evidence type="ECO:0000313" key="4">
    <source>
        <dbReference type="Proteomes" id="UP000288943"/>
    </source>
</evidence>
<dbReference type="EMBL" id="CP026520">
    <property type="protein sequence ID" value="QAV21385.1"/>
    <property type="molecule type" value="Genomic_DNA"/>
</dbReference>
<dbReference type="SUPFAM" id="SSF48317">
    <property type="entry name" value="Acid phosphatase/Vanadium-dependent haloperoxidase"/>
    <property type="match status" value="1"/>
</dbReference>
<keyword evidence="1" id="KW-1133">Transmembrane helix</keyword>
<feature type="transmembrane region" description="Helical" evidence="1">
    <location>
        <begin position="115"/>
        <end position="132"/>
    </location>
</feature>
<evidence type="ECO:0000256" key="1">
    <source>
        <dbReference type="SAM" id="Phobius"/>
    </source>
</evidence>
<evidence type="ECO:0000313" key="3">
    <source>
        <dbReference type="EMBL" id="QAV21385.1"/>
    </source>
</evidence>
<feature type="transmembrane region" description="Helical" evidence="1">
    <location>
        <begin position="212"/>
        <end position="230"/>
    </location>
</feature>
<organism evidence="3 4">
    <name type="scientific">Paenibacillus chitinolyticus</name>
    <dbReference type="NCBI Taxonomy" id="79263"/>
    <lineage>
        <taxon>Bacteria</taxon>
        <taxon>Bacillati</taxon>
        <taxon>Bacillota</taxon>
        <taxon>Bacilli</taxon>
        <taxon>Bacillales</taxon>
        <taxon>Paenibacillaceae</taxon>
        <taxon>Paenibacillus</taxon>
    </lineage>
</organism>
<dbReference type="InterPro" id="IPR036938">
    <property type="entry name" value="PAP2/HPO_sf"/>
</dbReference>
<feature type="transmembrane region" description="Helical" evidence="1">
    <location>
        <begin position="152"/>
        <end position="174"/>
    </location>
</feature>